<name>A0AAP0WYE4_LIQFO</name>
<dbReference type="PANTHER" id="PTHR31182:SF17">
    <property type="entry name" value="EEIG1_EHBP1 PROTEIN AMINO-TERMINAL DOMAIN PROTEIN"/>
    <property type="match status" value="1"/>
</dbReference>
<protein>
    <recommendedName>
        <fullName evidence="2">C2 NT-type domain-containing protein</fullName>
    </recommendedName>
</protein>
<dbReference type="PANTHER" id="PTHR31182">
    <property type="entry name" value="C2 NT-TYPE DOMAIN-CONTAINING PROTEIN"/>
    <property type="match status" value="1"/>
</dbReference>
<proteinExistence type="predicted"/>
<feature type="domain" description="C2 NT-type" evidence="2">
    <location>
        <begin position="6"/>
        <end position="175"/>
    </location>
</feature>
<dbReference type="Pfam" id="PF10358">
    <property type="entry name" value="NT-C2"/>
    <property type="match status" value="1"/>
</dbReference>
<evidence type="ECO:0000256" key="1">
    <source>
        <dbReference type="SAM" id="MobiDB-lite"/>
    </source>
</evidence>
<organism evidence="3 4">
    <name type="scientific">Liquidambar formosana</name>
    <name type="common">Formosan gum</name>
    <dbReference type="NCBI Taxonomy" id="63359"/>
    <lineage>
        <taxon>Eukaryota</taxon>
        <taxon>Viridiplantae</taxon>
        <taxon>Streptophyta</taxon>
        <taxon>Embryophyta</taxon>
        <taxon>Tracheophyta</taxon>
        <taxon>Spermatophyta</taxon>
        <taxon>Magnoliopsida</taxon>
        <taxon>eudicotyledons</taxon>
        <taxon>Gunneridae</taxon>
        <taxon>Pentapetalae</taxon>
        <taxon>Saxifragales</taxon>
        <taxon>Altingiaceae</taxon>
        <taxon>Liquidambar</taxon>
    </lineage>
</organism>
<evidence type="ECO:0000259" key="2">
    <source>
        <dbReference type="PROSITE" id="PS51840"/>
    </source>
</evidence>
<dbReference type="InterPro" id="IPR019448">
    <property type="entry name" value="NT-C2"/>
</dbReference>
<keyword evidence="4" id="KW-1185">Reference proteome</keyword>
<dbReference type="AlphaFoldDB" id="A0AAP0WYE4"/>
<feature type="compositionally biased region" description="Basic and acidic residues" evidence="1">
    <location>
        <begin position="302"/>
        <end position="312"/>
    </location>
</feature>
<accession>A0AAP0WYE4</accession>
<gene>
    <name evidence="3" type="ORF">L1049_013622</name>
</gene>
<evidence type="ECO:0000313" key="3">
    <source>
        <dbReference type="EMBL" id="KAK9279938.1"/>
    </source>
</evidence>
<evidence type="ECO:0000313" key="4">
    <source>
        <dbReference type="Proteomes" id="UP001415857"/>
    </source>
</evidence>
<comment type="caution">
    <text evidence="3">The sequence shown here is derived from an EMBL/GenBank/DDBJ whole genome shotgun (WGS) entry which is preliminary data.</text>
</comment>
<feature type="region of interest" description="Disordered" evidence="1">
    <location>
        <begin position="249"/>
        <end position="273"/>
    </location>
</feature>
<sequence>MMKWSPWPPVVATKKFLVKVKPLKLEGLKETVGKEETGSKKEKVTAIEMRWKGPKPGLVPFHLSSKRQRNFSSERFVRRGESIKWDGDDEFESVCSFSIVPKDDSFDRWDASFRVLYGENAESRSKLAVVGKISLNLAELAWKMEPRIERKLPITLQVSGVAIEASLTVSVSFVEIRSSQDSPEMAQNLTQSNKEEGFLRWVTGRVSFVDKKKPKNKVKMSLEDEVSARDSDGSATFDSEELLKKESITMTHDSNAEAKTGTELGLSPSSETQLDPVQKVGFWKRRRLSWTKGEPLINKTSGDNDKKTDVERQLNNSSTAESNVSGSTQGAYASKPSKSDHPQHENCITTNWEVKELVSRDGQAKLKANVFFASFDQRSQQAAGENACTAVAAVIAHWLQSNHGIMPTRSEFDSLITEGSSQWRKLCNNKAYLDCFPDEHFDLETVLQADLRPLAVLREKSFVGFFSPEKFESLKETMSFDKIWDEINSNIDNYEPRIYIVSWNDHFFVLKVESDAYYIIDSLGERLFEGCNQGYILKFDHSALMYGKPEKEEISSEATDQKEERQEIVCTGKECCREFLKRFLAAIPLRELEVDEKKGRVCNFSLHQRLQIEFHYTFSSSSSSSSSVTSVTSSLFSNEDYLTGVA</sequence>
<dbReference type="Proteomes" id="UP001415857">
    <property type="component" value="Unassembled WGS sequence"/>
</dbReference>
<feature type="region of interest" description="Disordered" evidence="1">
    <location>
        <begin position="294"/>
        <end position="345"/>
    </location>
</feature>
<dbReference type="PROSITE" id="PS51840">
    <property type="entry name" value="C2_NT"/>
    <property type="match status" value="1"/>
</dbReference>
<reference evidence="3 4" key="1">
    <citation type="journal article" date="2024" name="Plant J.">
        <title>Genome sequences and population genomics reveal climatic adaptation and genomic divergence between two closely related sweetgum species.</title>
        <authorList>
            <person name="Xu W.Q."/>
            <person name="Ren C.Q."/>
            <person name="Zhang X.Y."/>
            <person name="Comes H.P."/>
            <person name="Liu X.H."/>
            <person name="Li Y.G."/>
            <person name="Kettle C.J."/>
            <person name="Jalonen R."/>
            <person name="Gaisberger H."/>
            <person name="Ma Y.Z."/>
            <person name="Qiu Y.X."/>
        </authorList>
    </citation>
    <scope>NUCLEOTIDE SEQUENCE [LARGE SCALE GENOMIC DNA]</scope>
    <source>
        <strain evidence="3">Hangzhou</strain>
    </source>
</reference>
<feature type="compositionally biased region" description="Polar residues" evidence="1">
    <location>
        <begin position="313"/>
        <end position="331"/>
    </location>
</feature>
<dbReference type="EMBL" id="JBBPBK010000008">
    <property type="protein sequence ID" value="KAK9279938.1"/>
    <property type="molecule type" value="Genomic_DNA"/>
</dbReference>